<gene>
    <name evidence="2" type="ORF">VQ02_29800</name>
</gene>
<protein>
    <submittedName>
        <fullName evidence="2">Transposase</fullName>
    </submittedName>
</protein>
<evidence type="ECO:0000313" key="2">
    <source>
        <dbReference type="EMBL" id="KMO29384.1"/>
    </source>
</evidence>
<dbReference type="InterPro" id="IPR039552">
    <property type="entry name" value="IS66_C"/>
</dbReference>
<comment type="caution">
    <text evidence="2">The sequence shown here is derived from an EMBL/GenBank/DDBJ whole genome shotgun (WGS) entry which is preliminary data.</text>
</comment>
<name>A0A0J6S6R0_9HYPH</name>
<accession>A0A0J6S6R0</accession>
<dbReference type="PATRIC" id="fig|298794.3.peg.4055"/>
<keyword evidence="3" id="KW-1185">Reference proteome</keyword>
<feature type="domain" description="Transposase IS66 C-terminal" evidence="1">
    <location>
        <begin position="25"/>
        <end position="63"/>
    </location>
</feature>
<proteinExistence type="predicted"/>
<dbReference type="AlphaFoldDB" id="A0A0J6S6R0"/>
<dbReference type="PANTHER" id="PTHR33678">
    <property type="entry name" value="BLL1576 PROTEIN"/>
    <property type="match status" value="1"/>
</dbReference>
<evidence type="ECO:0000259" key="1">
    <source>
        <dbReference type="Pfam" id="PF13817"/>
    </source>
</evidence>
<dbReference type="EMBL" id="LABY01000258">
    <property type="protein sequence ID" value="KMO29384.1"/>
    <property type="molecule type" value="Genomic_DNA"/>
</dbReference>
<dbReference type="InterPro" id="IPR052344">
    <property type="entry name" value="Transposase-related"/>
</dbReference>
<dbReference type="Proteomes" id="UP000035955">
    <property type="component" value="Unassembled WGS sequence"/>
</dbReference>
<reference evidence="2 3" key="1">
    <citation type="submission" date="2015-03" db="EMBL/GenBank/DDBJ databases">
        <title>Genome sequencing of Methylobacterium variabile DSM 16961.</title>
        <authorList>
            <person name="Chaudhry V."/>
            <person name="Patil P.B."/>
        </authorList>
    </citation>
    <scope>NUCLEOTIDE SEQUENCE [LARGE SCALE GENOMIC DNA]</scope>
    <source>
        <strain evidence="2 3">DSM 16961</strain>
    </source>
</reference>
<dbReference type="Pfam" id="PF13817">
    <property type="entry name" value="DDE_Tnp_IS66_C"/>
    <property type="match status" value="1"/>
</dbReference>
<evidence type="ECO:0000313" key="3">
    <source>
        <dbReference type="Proteomes" id="UP000035955"/>
    </source>
</evidence>
<organism evidence="2 3">
    <name type="scientific">Methylobacterium variabile</name>
    <dbReference type="NCBI Taxonomy" id="298794"/>
    <lineage>
        <taxon>Bacteria</taxon>
        <taxon>Pseudomonadati</taxon>
        <taxon>Pseudomonadota</taxon>
        <taxon>Alphaproteobacteria</taxon>
        <taxon>Hyphomicrobiales</taxon>
        <taxon>Methylobacteriaceae</taxon>
        <taxon>Methylobacterium</taxon>
    </lineage>
</organism>
<sequence length="75" mass="8048">MAVGRKNYLFAGSDGGGARWAVIASLIETAKLNGVELYAYLTDVLTRMSSGHPARDLDVLLPWNWSTAVKPAANV</sequence>
<dbReference type="PANTHER" id="PTHR33678:SF1">
    <property type="entry name" value="BLL1576 PROTEIN"/>
    <property type="match status" value="1"/>
</dbReference>